<dbReference type="EMBL" id="MTYJ01000023">
    <property type="protein sequence ID" value="OQV21447.1"/>
    <property type="molecule type" value="Genomic_DNA"/>
</dbReference>
<dbReference type="InterPro" id="IPR017439">
    <property type="entry name" value="Amidohydrolase"/>
</dbReference>
<dbReference type="GO" id="GO:0016805">
    <property type="term" value="F:dipeptidase activity"/>
    <property type="evidence" value="ECO:0007669"/>
    <property type="project" value="InterPro"/>
</dbReference>
<evidence type="ECO:0000313" key="4">
    <source>
        <dbReference type="Proteomes" id="UP000192578"/>
    </source>
</evidence>
<dbReference type="SUPFAM" id="SSF55031">
    <property type="entry name" value="Bacterial exopeptidase dimerisation domain"/>
    <property type="match status" value="1"/>
</dbReference>
<dbReference type="AlphaFoldDB" id="A0A1W0X1S8"/>
<dbReference type="InterPro" id="IPR036264">
    <property type="entry name" value="Bact_exopeptidase_dim_dom"/>
</dbReference>
<dbReference type="PANTHER" id="PTHR30575">
    <property type="entry name" value="PEPTIDASE M20"/>
    <property type="match status" value="1"/>
</dbReference>
<dbReference type="Pfam" id="PF07687">
    <property type="entry name" value="M20_dimer"/>
    <property type="match status" value="1"/>
</dbReference>
<dbReference type="Gene3D" id="3.40.630.10">
    <property type="entry name" value="Zn peptidases"/>
    <property type="match status" value="1"/>
</dbReference>
<dbReference type="PIRSF" id="PIRSF037226">
    <property type="entry name" value="Amidohydrolase_ACY1L2_prd"/>
    <property type="match status" value="1"/>
</dbReference>
<evidence type="ECO:0000313" key="3">
    <source>
        <dbReference type="EMBL" id="OQV21447.1"/>
    </source>
</evidence>
<accession>A0A1W0X1S8</accession>
<dbReference type="NCBIfam" id="TIGR01891">
    <property type="entry name" value="amidohydrolases"/>
    <property type="match status" value="1"/>
</dbReference>
<dbReference type="CDD" id="cd05672">
    <property type="entry name" value="M20_ACY1L2-like"/>
    <property type="match status" value="1"/>
</dbReference>
<dbReference type="FunFam" id="3.30.70.360:FF:000004">
    <property type="entry name" value="Peptidase M20 domain-containing protein 2"/>
    <property type="match status" value="1"/>
</dbReference>
<feature type="domain" description="Peptidase M20 dimerisation" evidence="2">
    <location>
        <begin position="212"/>
        <end position="309"/>
    </location>
</feature>
<protein>
    <recommendedName>
        <fullName evidence="1">Peptidase M20 domain-containing protein 2</fullName>
    </recommendedName>
</protein>
<dbReference type="InterPro" id="IPR011650">
    <property type="entry name" value="Peptidase_M20_dimer"/>
</dbReference>
<comment type="similarity">
    <text evidence="1">Belongs to the peptidase M20A family.</text>
</comment>
<evidence type="ECO:0000259" key="2">
    <source>
        <dbReference type="Pfam" id="PF07687"/>
    </source>
</evidence>
<dbReference type="SUPFAM" id="SSF53187">
    <property type="entry name" value="Zn-dependent exopeptidases"/>
    <property type="match status" value="1"/>
</dbReference>
<reference evidence="4" key="1">
    <citation type="submission" date="2017-01" db="EMBL/GenBank/DDBJ databases">
        <title>Comparative genomics of anhydrobiosis in the tardigrade Hypsibius dujardini.</title>
        <authorList>
            <person name="Yoshida Y."/>
            <person name="Koutsovoulos G."/>
            <person name="Laetsch D."/>
            <person name="Stevens L."/>
            <person name="Kumar S."/>
            <person name="Horikawa D."/>
            <person name="Ishino K."/>
            <person name="Komine S."/>
            <person name="Tomita M."/>
            <person name="Blaxter M."/>
            <person name="Arakawa K."/>
        </authorList>
    </citation>
    <scope>NUCLEOTIDE SEQUENCE [LARGE SCALE GENOMIC DNA]</scope>
    <source>
        <strain evidence="4">Z151</strain>
    </source>
</reference>
<name>A0A1W0X1S8_HYPEX</name>
<sequence length="447" mass="48430">MASFENVPAPRRQSAITESSLATFKTILSQTEEQDFAAGDLEPIVLKSLEDHADRLAELSQSIWENPELSFQETHAVKLLTDYLEKEGYKVTRPYGGLETSFLGEFQTKGYDRNLGHPTVAVMCEYDALPEIGHACGHNLIAEAGLGTFIAVCQALKANEGIEGKVLCMGSPAEEGGAGKVVLIKAGAFKDVDFAMMVHPAPIDILELAILGVDQCQVDFYGKESHASVHPWDGINALDAAMAAYNNVSMLRQQLPVAHQIQMIIVHGGDSSNVIPKHTTSTYAVRAPSLAGMELLRRKLIACLEAAALATECRLEYKFDEHPYGPLLLNKTMLSVYHHYGRKHGMFFPVIRPSYGSTDMGDVSTVVPSIHPAFAAGGLTMIHTEEFAVLAGKPGAHKLARRAAMAMAMTTLELMVSAKFRRTVREEFDSSLPTFTGASGAESGGTF</sequence>
<dbReference type="Gene3D" id="3.30.70.360">
    <property type="match status" value="1"/>
</dbReference>
<dbReference type="Proteomes" id="UP000192578">
    <property type="component" value="Unassembled WGS sequence"/>
</dbReference>
<proteinExistence type="inferred from homology"/>
<dbReference type="InterPro" id="IPR017144">
    <property type="entry name" value="Xaa-Arg_dipeptidase"/>
</dbReference>
<dbReference type="OrthoDB" id="6119954at2759"/>
<evidence type="ECO:0000256" key="1">
    <source>
        <dbReference type="PIRNR" id="PIRNR037226"/>
    </source>
</evidence>
<comment type="caution">
    <text evidence="3">The sequence shown here is derived from an EMBL/GenBank/DDBJ whole genome shotgun (WGS) entry which is preliminary data.</text>
</comment>
<keyword evidence="4" id="KW-1185">Reference proteome</keyword>
<organism evidence="3 4">
    <name type="scientific">Hypsibius exemplaris</name>
    <name type="common">Freshwater tardigrade</name>
    <dbReference type="NCBI Taxonomy" id="2072580"/>
    <lineage>
        <taxon>Eukaryota</taxon>
        <taxon>Metazoa</taxon>
        <taxon>Ecdysozoa</taxon>
        <taxon>Tardigrada</taxon>
        <taxon>Eutardigrada</taxon>
        <taxon>Parachela</taxon>
        <taxon>Hypsibioidea</taxon>
        <taxon>Hypsibiidae</taxon>
        <taxon>Hypsibius</taxon>
    </lineage>
</organism>
<dbReference type="PANTHER" id="PTHR30575:SF0">
    <property type="entry name" value="XAA-ARG DIPEPTIDASE"/>
    <property type="match status" value="1"/>
</dbReference>
<gene>
    <name evidence="3" type="ORF">BV898_04653</name>
</gene>
<dbReference type="InterPro" id="IPR052030">
    <property type="entry name" value="Peptidase_M20/M20A_hydrolases"/>
</dbReference>